<reference evidence="2" key="1">
    <citation type="journal article" date="2023" name="Mol. Phylogenet. Evol.">
        <title>Genome-scale phylogeny and comparative genomics of the fungal order Sordariales.</title>
        <authorList>
            <person name="Hensen N."/>
            <person name="Bonometti L."/>
            <person name="Westerberg I."/>
            <person name="Brannstrom I.O."/>
            <person name="Guillou S."/>
            <person name="Cros-Aarteil S."/>
            <person name="Calhoun S."/>
            <person name="Haridas S."/>
            <person name="Kuo A."/>
            <person name="Mondo S."/>
            <person name="Pangilinan J."/>
            <person name="Riley R."/>
            <person name="LaButti K."/>
            <person name="Andreopoulos B."/>
            <person name="Lipzen A."/>
            <person name="Chen C."/>
            <person name="Yan M."/>
            <person name="Daum C."/>
            <person name="Ng V."/>
            <person name="Clum A."/>
            <person name="Steindorff A."/>
            <person name="Ohm R.A."/>
            <person name="Martin F."/>
            <person name="Silar P."/>
            <person name="Natvig D.O."/>
            <person name="Lalanne C."/>
            <person name="Gautier V."/>
            <person name="Ament-Velasquez S.L."/>
            <person name="Kruys A."/>
            <person name="Hutchinson M.I."/>
            <person name="Powell A.J."/>
            <person name="Barry K."/>
            <person name="Miller A.N."/>
            <person name="Grigoriev I.V."/>
            <person name="Debuchy R."/>
            <person name="Gladieux P."/>
            <person name="Hiltunen Thoren M."/>
            <person name="Johannesson H."/>
        </authorList>
    </citation>
    <scope>NUCLEOTIDE SEQUENCE</scope>
    <source>
        <strain evidence="2">PSN293</strain>
    </source>
</reference>
<evidence type="ECO:0000313" key="2">
    <source>
        <dbReference type="EMBL" id="KAK4209164.1"/>
    </source>
</evidence>
<feature type="region of interest" description="Disordered" evidence="1">
    <location>
        <begin position="445"/>
        <end position="467"/>
    </location>
</feature>
<comment type="caution">
    <text evidence="2">The sequence shown here is derived from an EMBL/GenBank/DDBJ whole genome shotgun (WGS) entry which is preliminary data.</text>
</comment>
<accession>A0AAN6XYA8</accession>
<gene>
    <name evidence="2" type="ORF">QBC37DRAFT_486307</name>
</gene>
<sequence>MGNATPGTLAEFDLVLSVTEASLNAQFMRLFLTPLDDDDSKFLISHSMVLKTSPNSKAGIFGSIECPQVHMDLPDVPTNARVVSVFKWWDESKGDPELQEQTINGWTFSFECSLGQANIQQIEEQYLHPSTADRLQSAIDNKSFQPASLFCLFETGQLARSFQMADATGKAITDDEALSKFKIGLTTRFAPPRPGTGTGVATPGNGLPTPENPFVLGYGVSQVDPKPLPQTPQFDPQNFQFSVTHQPNGCSTINFLMLLGPITKLIDVTQNLNAGIFTTPFLAAIGADAPGPTGRPQYDGTLVISAKSFKEQYIAKQLQDFFAMPNPTFPNVAVHNDSTNVNWKSLNSYNTTAAWHSDQYGQSDDDVLSYNGTWTNDVAITSNYANQQMPVDAARNLTIKVSAQAWVNGTLSAETTIQPINLEYNVTTSSLGAWTFTQKTEAAKLPPMQDDPSHPGQKQLKLKGQNEKGDALEVKTNITGSFFNRGTFNWQALMNQITDGLTPVARSIWAMYNAYLSTSLSSINTQIVMPAGNVFTFNGLSLDKDNNLYTLMKHQTQSGREHI</sequence>
<dbReference type="AlphaFoldDB" id="A0AAN6XYA8"/>
<dbReference type="EMBL" id="MU858214">
    <property type="protein sequence ID" value="KAK4209164.1"/>
    <property type="molecule type" value="Genomic_DNA"/>
</dbReference>
<name>A0AAN6XYA8_9PEZI</name>
<evidence type="ECO:0000256" key="1">
    <source>
        <dbReference type="SAM" id="MobiDB-lite"/>
    </source>
</evidence>
<evidence type="ECO:0000313" key="3">
    <source>
        <dbReference type="Proteomes" id="UP001301769"/>
    </source>
</evidence>
<reference evidence="2" key="2">
    <citation type="submission" date="2023-05" db="EMBL/GenBank/DDBJ databases">
        <authorList>
            <consortium name="Lawrence Berkeley National Laboratory"/>
            <person name="Steindorff A."/>
            <person name="Hensen N."/>
            <person name="Bonometti L."/>
            <person name="Westerberg I."/>
            <person name="Brannstrom I.O."/>
            <person name="Guillou S."/>
            <person name="Cros-Aarteil S."/>
            <person name="Calhoun S."/>
            <person name="Haridas S."/>
            <person name="Kuo A."/>
            <person name="Mondo S."/>
            <person name="Pangilinan J."/>
            <person name="Riley R."/>
            <person name="Labutti K."/>
            <person name="Andreopoulos B."/>
            <person name="Lipzen A."/>
            <person name="Chen C."/>
            <person name="Yanf M."/>
            <person name="Daum C."/>
            <person name="Ng V."/>
            <person name="Clum A."/>
            <person name="Ohm R."/>
            <person name="Martin F."/>
            <person name="Silar P."/>
            <person name="Natvig D."/>
            <person name="Lalanne C."/>
            <person name="Gautier V."/>
            <person name="Ament-Velasquez S.L."/>
            <person name="Kruys A."/>
            <person name="Hutchinson M.I."/>
            <person name="Powell A.J."/>
            <person name="Barry K."/>
            <person name="Miller A.N."/>
            <person name="Grigoriev I.V."/>
            <person name="Debuchy R."/>
            <person name="Gladieux P."/>
            <person name="Thoren M.H."/>
            <person name="Johannesson H."/>
        </authorList>
    </citation>
    <scope>NUCLEOTIDE SEQUENCE</scope>
    <source>
        <strain evidence="2">PSN293</strain>
    </source>
</reference>
<protein>
    <submittedName>
        <fullName evidence="2">Uncharacterized protein</fullName>
    </submittedName>
</protein>
<proteinExistence type="predicted"/>
<keyword evidence="3" id="KW-1185">Reference proteome</keyword>
<dbReference type="Proteomes" id="UP001301769">
    <property type="component" value="Unassembled WGS sequence"/>
</dbReference>
<organism evidence="2 3">
    <name type="scientific">Rhypophila decipiens</name>
    <dbReference type="NCBI Taxonomy" id="261697"/>
    <lineage>
        <taxon>Eukaryota</taxon>
        <taxon>Fungi</taxon>
        <taxon>Dikarya</taxon>
        <taxon>Ascomycota</taxon>
        <taxon>Pezizomycotina</taxon>
        <taxon>Sordariomycetes</taxon>
        <taxon>Sordariomycetidae</taxon>
        <taxon>Sordariales</taxon>
        <taxon>Naviculisporaceae</taxon>
        <taxon>Rhypophila</taxon>
    </lineage>
</organism>